<dbReference type="PANTHER" id="PTHR43384">
    <property type="entry name" value="SEPTUM SITE-DETERMINING PROTEIN MIND HOMOLOG, CHLOROPLASTIC-RELATED"/>
    <property type="match status" value="1"/>
</dbReference>
<dbReference type="InterPro" id="IPR027417">
    <property type="entry name" value="P-loop_NTPase"/>
</dbReference>
<dbReference type="GO" id="GO:0051782">
    <property type="term" value="P:negative regulation of cell division"/>
    <property type="evidence" value="ECO:0007669"/>
    <property type="project" value="TreeGrafter"/>
</dbReference>
<sequence>MFDLVNKLNSAEPKKSEKQNRCAMLFQTEICRDFIQKSFRFEGLNEPSSFASQDTNVTRLEQYPDVEVVFVELNQSQDIVADAQLLTHTLPPHVSVIIIGSEDTISIIRVLRQLGFYYLFWPAGEAETIDFYHNVSRNHAAQQGVSTNRKAKQIAVMGVKGGVGTSLVACEISRRLAKHQNASTLLVDYTYTGSNIDVMLGLKKFTKRSVQKGTLTTGVDNDIATSLVQNIEKNLSLLAVESDEFGRDELFQYTQSLKKQMISSHAFVVEDYSHTATTNEEFRQAVGKLDALVLVFDATVSSLRELNRIRSEIDVHYPNLVVLTVMNRSRPHNAASISEADVVKYFGREADANLVFDFKANQYLLQGELLSESRSEMKYGLQTLVALLMGEKVAEKTAFSFFQWLKR</sequence>
<dbReference type="GO" id="GO:0005524">
    <property type="term" value="F:ATP binding"/>
    <property type="evidence" value="ECO:0007669"/>
    <property type="project" value="UniProtKB-KW"/>
</dbReference>
<dbReference type="Gene3D" id="3.40.50.2300">
    <property type="match status" value="1"/>
</dbReference>
<reference evidence="3" key="3">
    <citation type="journal article" date="2018" name="Nature">
        <title>A major lineage of non-tailed dsDNA viruses as unrecognized killers of marine bacteria.</title>
        <authorList>
            <person name="Kauffman K.M."/>
            <person name="Hussain F.A."/>
            <person name="Yang J."/>
            <person name="Arevalo P."/>
            <person name="Brown J.M."/>
            <person name="Chang W.K."/>
            <person name="VanInsberghe D."/>
            <person name="Elsherbini J."/>
            <person name="Sharma R.S."/>
            <person name="Cutler M.B."/>
            <person name="Kelly L."/>
            <person name="Polz M.F."/>
        </authorList>
    </citation>
    <scope>NUCLEOTIDE SEQUENCE</scope>
    <source>
        <strain evidence="3">10N.222.48.A2</strain>
    </source>
</reference>
<proteinExistence type="predicted"/>
<dbReference type="Pfam" id="PF10609">
    <property type="entry name" value="ParA"/>
    <property type="match status" value="1"/>
</dbReference>
<reference evidence="4 6" key="4">
    <citation type="submission" date="2019-04" db="EMBL/GenBank/DDBJ databases">
        <title>A reverse ecology approach based on a biological definition of microbial populations.</title>
        <authorList>
            <person name="Arevalo P."/>
            <person name="Vaninsberghe D."/>
            <person name="Elsherbini J."/>
            <person name="Gore J."/>
            <person name="Polz M."/>
        </authorList>
    </citation>
    <scope>NUCLEOTIDE SEQUENCE [LARGE SCALE GENOMIC DNA]</scope>
    <source>
        <strain evidence="4 6">10N.222.45.A8</strain>
    </source>
</reference>
<dbReference type="InterPro" id="IPR033756">
    <property type="entry name" value="YlxH/NBP35"/>
</dbReference>
<accession>A0A2N7NGD1</accession>
<protein>
    <submittedName>
        <fullName evidence="3">ATPase</fullName>
    </submittedName>
</protein>
<gene>
    <name evidence="3" type="ORF">BCS92_17285</name>
    <name evidence="4" type="ORF">FC057_01450</name>
</gene>
<dbReference type="GO" id="GO:0009898">
    <property type="term" value="C:cytoplasmic side of plasma membrane"/>
    <property type="evidence" value="ECO:0007669"/>
    <property type="project" value="TreeGrafter"/>
</dbReference>
<evidence type="ECO:0000256" key="2">
    <source>
        <dbReference type="ARBA" id="ARBA00022840"/>
    </source>
</evidence>
<organism evidence="3 5">
    <name type="scientific">Vibrio tasmaniensis</name>
    <dbReference type="NCBI Taxonomy" id="212663"/>
    <lineage>
        <taxon>Bacteria</taxon>
        <taxon>Pseudomonadati</taxon>
        <taxon>Pseudomonadota</taxon>
        <taxon>Gammaproteobacteria</taxon>
        <taxon>Vibrionales</taxon>
        <taxon>Vibrionaceae</taxon>
        <taxon>Vibrio</taxon>
    </lineage>
</organism>
<dbReference type="InterPro" id="IPR050625">
    <property type="entry name" value="ParA/MinD_ATPase"/>
</dbReference>
<dbReference type="EMBL" id="MDBP01000045">
    <property type="protein sequence ID" value="PMP13423.1"/>
    <property type="molecule type" value="Genomic_DNA"/>
</dbReference>
<keyword evidence="2" id="KW-0067">ATP-binding</keyword>
<dbReference type="GO" id="GO:0016887">
    <property type="term" value="F:ATP hydrolysis activity"/>
    <property type="evidence" value="ECO:0007669"/>
    <property type="project" value="TreeGrafter"/>
</dbReference>
<dbReference type="RefSeq" id="WP_102258030.1">
    <property type="nucleotide sequence ID" value="NZ_MDBP01000045.1"/>
</dbReference>
<dbReference type="Gene3D" id="3.40.50.300">
    <property type="entry name" value="P-loop containing nucleotide triphosphate hydrolases"/>
    <property type="match status" value="1"/>
</dbReference>
<comment type="caution">
    <text evidence="3">The sequence shown here is derived from an EMBL/GenBank/DDBJ whole genome shotgun (WGS) entry which is preliminary data.</text>
</comment>
<dbReference type="Proteomes" id="UP000308018">
    <property type="component" value="Unassembled WGS sequence"/>
</dbReference>
<evidence type="ECO:0000313" key="6">
    <source>
        <dbReference type="Proteomes" id="UP000308018"/>
    </source>
</evidence>
<evidence type="ECO:0000256" key="1">
    <source>
        <dbReference type="ARBA" id="ARBA00022741"/>
    </source>
</evidence>
<dbReference type="PANTHER" id="PTHR43384:SF6">
    <property type="entry name" value="SEPTUM SITE-DETERMINING PROTEIN MIND HOMOLOG, CHLOROPLASTIC"/>
    <property type="match status" value="1"/>
</dbReference>
<reference evidence="5" key="1">
    <citation type="submission" date="2016-07" db="EMBL/GenBank/DDBJ databases">
        <title>Nontailed viruses are major unrecognized killers of bacteria in the ocean.</title>
        <authorList>
            <person name="Kauffman K."/>
            <person name="Hussain F."/>
            <person name="Yang J."/>
            <person name="Arevalo P."/>
            <person name="Brown J."/>
            <person name="Cutler M."/>
            <person name="Kelly L."/>
            <person name="Polz M.F."/>
        </authorList>
    </citation>
    <scope>NUCLEOTIDE SEQUENCE [LARGE SCALE GENOMIC DNA]</scope>
    <source>
        <strain evidence="5">10N.222.48.A2</strain>
    </source>
</reference>
<dbReference type="EMBL" id="SYVV01000002">
    <property type="protein sequence ID" value="TKG37454.1"/>
    <property type="molecule type" value="Genomic_DNA"/>
</dbReference>
<evidence type="ECO:0000313" key="3">
    <source>
        <dbReference type="EMBL" id="PMP13423.1"/>
    </source>
</evidence>
<reference evidence="3" key="2">
    <citation type="submission" date="2016-07" db="EMBL/GenBank/DDBJ databases">
        <authorList>
            <person name="Wan K."/>
            <person name="Booth B."/>
            <person name="Spirohn K."/>
            <person name="Hao T."/>
            <person name="Hu Y."/>
            <person name="Calderwood M."/>
            <person name="Hill D."/>
            <person name="Mohr S."/>
            <person name="Vidal M."/>
            <person name="Celniker S."/>
            <person name="Perrimon N."/>
        </authorList>
    </citation>
    <scope>NUCLEOTIDE SEQUENCE</scope>
    <source>
        <strain evidence="3">10N.222.48.A2</strain>
    </source>
</reference>
<dbReference type="SUPFAM" id="SSF52540">
    <property type="entry name" value="P-loop containing nucleoside triphosphate hydrolases"/>
    <property type="match status" value="1"/>
</dbReference>
<evidence type="ECO:0000313" key="5">
    <source>
        <dbReference type="Proteomes" id="UP000235579"/>
    </source>
</evidence>
<dbReference type="Proteomes" id="UP000235579">
    <property type="component" value="Unassembled WGS sequence"/>
</dbReference>
<name>A0A2N7NGD1_9VIBR</name>
<keyword evidence="1" id="KW-0547">Nucleotide-binding</keyword>
<dbReference type="GO" id="GO:0005829">
    <property type="term" value="C:cytosol"/>
    <property type="evidence" value="ECO:0007669"/>
    <property type="project" value="TreeGrafter"/>
</dbReference>
<dbReference type="AlphaFoldDB" id="A0A2N7NGD1"/>
<evidence type="ECO:0000313" key="4">
    <source>
        <dbReference type="EMBL" id="TKG37454.1"/>
    </source>
</evidence>